<dbReference type="EMBL" id="CAJVPV010023824">
    <property type="protein sequence ID" value="CAG8724839.1"/>
    <property type="molecule type" value="Genomic_DNA"/>
</dbReference>
<keyword evidence="2" id="KW-1185">Reference proteome</keyword>
<feature type="non-terminal residue" evidence="1">
    <location>
        <position position="89"/>
    </location>
</feature>
<organism evidence="1 2">
    <name type="scientific">Acaulospora morrowiae</name>
    <dbReference type="NCBI Taxonomy" id="94023"/>
    <lineage>
        <taxon>Eukaryota</taxon>
        <taxon>Fungi</taxon>
        <taxon>Fungi incertae sedis</taxon>
        <taxon>Mucoromycota</taxon>
        <taxon>Glomeromycotina</taxon>
        <taxon>Glomeromycetes</taxon>
        <taxon>Diversisporales</taxon>
        <taxon>Acaulosporaceae</taxon>
        <taxon>Acaulospora</taxon>
    </lineage>
</organism>
<dbReference type="Proteomes" id="UP000789342">
    <property type="component" value="Unassembled WGS sequence"/>
</dbReference>
<dbReference type="AlphaFoldDB" id="A0A9N9I8R9"/>
<accession>A0A9N9I8R9</accession>
<evidence type="ECO:0000313" key="1">
    <source>
        <dbReference type="EMBL" id="CAG8724839.1"/>
    </source>
</evidence>
<reference evidence="1" key="1">
    <citation type="submission" date="2021-06" db="EMBL/GenBank/DDBJ databases">
        <authorList>
            <person name="Kallberg Y."/>
            <person name="Tangrot J."/>
            <person name="Rosling A."/>
        </authorList>
    </citation>
    <scope>NUCLEOTIDE SEQUENCE</scope>
    <source>
        <strain evidence="1">CL551</strain>
    </source>
</reference>
<gene>
    <name evidence="1" type="ORF">AMORRO_LOCUS13584</name>
</gene>
<evidence type="ECO:0000313" key="2">
    <source>
        <dbReference type="Proteomes" id="UP000789342"/>
    </source>
</evidence>
<sequence length="89" mass="10081">MNSLPHCPLMKTIHTTPNPKCPVDFRLFPGMATKLTFNSQDNRDVLYVIFSRLIELFENLVSRETIEDGFVLESKDKLVACLLKGLVAV</sequence>
<protein>
    <submittedName>
        <fullName evidence="1">15849_t:CDS:1</fullName>
    </submittedName>
</protein>
<comment type="caution">
    <text evidence="1">The sequence shown here is derived from an EMBL/GenBank/DDBJ whole genome shotgun (WGS) entry which is preliminary data.</text>
</comment>
<name>A0A9N9I8R9_9GLOM</name>
<proteinExistence type="predicted"/>